<evidence type="ECO:0000313" key="2">
    <source>
        <dbReference type="EMBL" id="CCI83662.1"/>
    </source>
</evidence>
<dbReference type="AlphaFoldDB" id="I7L998"/>
<protein>
    <submittedName>
        <fullName evidence="2">Putative membrane protein</fullName>
    </submittedName>
</protein>
<organism evidence="2 3">
    <name type="scientific">Corynebacterium otitidis ATCC 51513</name>
    <dbReference type="NCBI Taxonomy" id="883169"/>
    <lineage>
        <taxon>Bacteria</taxon>
        <taxon>Bacillati</taxon>
        <taxon>Actinomycetota</taxon>
        <taxon>Actinomycetes</taxon>
        <taxon>Mycobacteriales</taxon>
        <taxon>Corynebacteriaceae</taxon>
        <taxon>Corynebacterium</taxon>
    </lineage>
</organism>
<keyword evidence="1" id="KW-1133">Transmembrane helix</keyword>
<reference evidence="2 3" key="1">
    <citation type="journal article" date="2012" name="J. Bacteriol.">
        <title>Draft Genome Sequence of Turicella otitidis ATCC 51513, Isolated from Middle Ear Fluid from a Child with Otitis Media.</title>
        <authorList>
            <person name="Brinkrolf K."/>
            <person name="Schneider J."/>
            <person name="Knecht M."/>
            <person name="Ruckert C."/>
            <person name="Tauch A."/>
        </authorList>
    </citation>
    <scope>NUCLEOTIDE SEQUENCE [LARGE SCALE GENOMIC DNA]</scope>
    <source>
        <strain evidence="2 3">ATCC 51513</strain>
    </source>
</reference>
<feature type="transmembrane region" description="Helical" evidence="1">
    <location>
        <begin position="215"/>
        <end position="232"/>
    </location>
</feature>
<name>I7L998_9CORY</name>
<evidence type="ECO:0000313" key="3">
    <source>
        <dbReference type="Proteomes" id="UP000011016"/>
    </source>
</evidence>
<gene>
    <name evidence="2" type="ORF">BN46_0934</name>
</gene>
<dbReference type="EMBL" id="CAJZ01000126">
    <property type="protein sequence ID" value="CCI83662.1"/>
    <property type="molecule type" value="Genomic_DNA"/>
</dbReference>
<feature type="transmembrane region" description="Helical" evidence="1">
    <location>
        <begin position="138"/>
        <end position="162"/>
    </location>
</feature>
<accession>I7L998</accession>
<keyword evidence="1" id="KW-0812">Transmembrane</keyword>
<sequence>MRLPVGAGGGPKRAWDAGHKPGCPRGCPARLAAAGTRESWHGFRGLGYSSRRKCVGYHSSFPAESQGDSQLAAPGRGVSFPRVQRPRPELTAPFCPRRAARGAGAGREPSDEAIEYGGVTSQRDAEARSSHPAPPTQVRVGSAVGLIQAAVGFVYAGILLVRQAVGARDESIVTDGQGSMDWVAAGTAVFFIIVFGAVAIGAIGMLRGRMRRARGPVAIFQILLVPMAFSMFSAGAWLLGGLSLASALVCLVALFSRPAIEWAQERYDEE</sequence>
<dbReference type="Proteomes" id="UP000011016">
    <property type="component" value="Unassembled WGS sequence"/>
</dbReference>
<comment type="caution">
    <text evidence="2">The sequence shown here is derived from an EMBL/GenBank/DDBJ whole genome shotgun (WGS) entry which is preliminary data.</text>
</comment>
<feature type="transmembrane region" description="Helical" evidence="1">
    <location>
        <begin position="182"/>
        <end position="203"/>
    </location>
</feature>
<proteinExistence type="predicted"/>
<evidence type="ECO:0000256" key="1">
    <source>
        <dbReference type="SAM" id="Phobius"/>
    </source>
</evidence>
<keyword evidence="1" id="KW-0472">Membrane</keyword>